<proteinExistence type="predicted"/>
<keyword evidence="1" id="KW-0732">Signal</keyword>
<reference evidence="2 3" key="1">
    <citation type="submission" date="2024-01" db="EMBL/GenBank/DDBJ databases">
        <title>The genomes of 5 underutilized Papilionoideae crops provide insights into root nodulation and disease resistanc.</title>
        <authorList>
            <person name="Jiang F."/>
        </authorList>
    </citation>
    <scope>NUCLEOTIDE SEQUENCE [LARGE SCALE GENOMIC DNA]</scope>
    <source>
        <strain evidence="2">JINMINGXINNONG_FW02</strain>
        <tissue evidence="2">Leaves</tissue>
    </source>
</reference>
<gene>
    <name evidence="2" type="ORF">VNO80_15962</name>
</gene>
<evidence type="ECO:0000256" key="1">
    <source>
        <dbReference type="SAM" id="SignalP"/>
    </source>
</evidence>
<dbReference type="EMBL" id="JAYMYR010000006">
    <property type="protein sequence ID" value="KAK7356687.1"/>
    <property type="molecule type" value="Genomic_DNA"/>
</dbReference>
<name>A0AAN9R297_PHACN</name>
<comment type="caution">
    <text evidence="2">The sequence shown here is derived from an EMBL/GenBank/DDBJ whole genome shotgun (WGS) entry which is preliminary data.</text>
</comment>
<protein>
    <submittedName>
        <fullName evidence="2">Uncharacterized protein</fullName>
    </submittedName>
</protein>
<feature type="chain" id="PRO_5042944946" evidence="1">
    <location>
        <begin position="22"/>
        <end position="119"/>
    </location>
</feature>
<evidence type="ECO:0000313" key="2">
    <source>
        <dbReference type="EMBL" id="KAK7356687.1"/>
    </source>
</evidence>
<organism evidence="2 3">
    <name type="scientific">Phaseolus coccineus</name>
    <name type="common">Scarlet runner bean</name>
    <name type="synonym">Phaseolus multiflorus</name>
    <dbReference type="NCBI Taxonomy" id="3886"/>
    <lineage>
        <taxon>Eukaryota</taxon>
        <taxon>Viridiplantae</taxon>
        <taxon>Streptophyta</taxon>
        <taxon>Embryophyta</taxon>
        <taxon>Tracheophyta</taxon>
        <taxon>Spermatophyta</taxon>
        <taxon>Magnoliopsida</taxon>
        <taxon>eudicotyledons</taxon>
        <taxon>Gunneridae</taxon>
        <taxon>Pentapetalae</taxon>
        <taxon>rosids</taxon>
        <taxon>fabids</taxon>
        <taxon>Fabales</taxon>
        <taxon>Fabaceae</taxon>
        <taxon>Papilionoideae</taxon>
        <taxon>50 kb inversion clade</taxon>
        <taxon>NPAAA clade</taxon>
        <taxon>indigoferoid/millettioid clade</taxon>
        <taxon>Phaseoleae</taxon>
        <taxon>Phaseolus</taxon>
    </lineage>
</organism>
<dbReference type="AlphaFoldDB" id="A0AAN9R297"/>
<keyword evidence="3" id="KW-1185">Reference proteome</keyword>
<evidence type="ECO:0000313" key="3">
    <source>
        <dbReference type="Proteomes" id="UP001374584"/>
    </source>
</evidence>
<feature type="signal peptide" evidence="1">
    <location>
        <begin position="1"/>
        <end position="21"/>
    </location>
</feature>
<accession>A0AAN9R297</accession>
<dbReference type="Proteomes" id="UP001374584">
    <property type="component" value="Unassembled WGS sequence"/>
</dbReference>
<sequence length="119" mass="13051">MDATWLILPVVICLSQRLSHACVGSIGPPLVCTDQVVPSTDDALLSLTGRVVPLDSNPIVLAFGIGVMINKDSRGHLSFIVRGEILGFMKDEQLRKHLPRMFSLIKNESWGLEDDQIPS</sequence>